<feature type="region of interest" description="Disordered" evidence="4">
    <location>
        <begin position="22"/>
        <end position="41"/>
    </location>
</feature>
<organism evidence="7 8">
    <name type="scientific">Thermobispora bispora (strain ATCC 19993 / DSM 43833 / CBS 139.67 / JCM 10125 / KCTC 9307 / NBRC 14880 / R51)</name>
    <dbReference type="NCBI Taxonomy" id="469371"/>
    <lineage>
        <taxon>Bacteria</taxon>
        <taxon>Bacillati</taxon>
        <taxon>Actinomycetota</taxon>
        <taxon>Actinomycetes</taxon>
        <taxon>Streptosporangiales</taxon>
        <taxon>Streptosporangiaceae</taxon>
        <taxon>Thermobispora</taxon>
    </lineage>
</organism>
<evidence type="ECO:0000313" key="7">
    <source>
        <dbReference type="EMBL" id="ADG89832.1"/>
    </source>
</evidence>
<evidence type="ECO:0000256" key="1">
    <source>
        <dbReference type="ARBA" id="ARBA00022801"/>
    </source>
</evidence>
<dbReference type="AlphaFoldDB" id="D6Y896"/>
<protein>
    <recommendedName>
        <fullName evidence="6">GH26 domain-containing protein</fullName>
    </recommendedName>
</protein>
<proteinExistence type="inferred from homology"/>
<keyword evidence="5" id="KW-0732">Signal</keyword>
<dbReference type="HOGENOM" id="CLU_038234_2_0_11"/>
<accession>D6Y896</accession>
<evidence type="ECO:0000256" key="5">
    <source>
        <dbReference type="SAM" id="SignalP"/>
    </source>
</evidence>
<dbReference type="OrthoDB" id="9816550at2"/>
<sequence>MRRTVGLAVLIIGASVTACTAASGAPGDRDAKPRAPSVDLRTPGTCVATERLIPTCGAWWGIAPDTSSGTTLRRAVESAERRMGRRADIVHVTHRGAEPFPTKQERQVAAGGRLLLISWKPAPDRTWAEVAGGAIDRRIDRLAAHITRTFPHRFFLAIDARPEGEVRQAPGRSAADYAAMFRHVVNRLRERGVRNAVTVLTYTGAPGWTAKPWFERLYPGDDVVDWVAFTPYAGERVTDFAGLMAAARPGRPGFYHWLQERFPAKPIMLAEWGVAERPGAPRHKRDVFASADRQITHYPQLKALIYADSPARGDTRFDTTPAAGRAFARLARNPRFTATRVPAG</sequence>
<feature type="domain" description="GH26" evidence="6">
    <location>
        <begin position="33"/>
        <end position="340"/>
    </location>
</feature>
<evidence type="ECO:0000259" key="6">
    <source>
        <dbReference type="PROSITE" id="PS51764"/>
    </source>
</evidence>
<dbReference type="SUPFAM" id="SSF51445">
    <property type="entry name" value="(Trans)glycosidases"/>
    <property type="match status" value="1"/>
</dbReference>
<dbReference type="Gene3D" id="3.20.20.80">
    <property type="entry name" value="Glycosidases"/>
    <property type="match status" value="1"/>
</dbReference>
<dbReference type="RefSeq" id="WP_013133365.1">
    <property type="nucleotide sequence ID" value="NC_014165.1"/>
</dbReference>
<dbReference type="GO" id="GO:0004553">
    <property type="term" value="F:hydrolase activity, hydrolyzing O-glycosyl compounds"/>
    <property type="evidence" value="ECO:0007669"/>
    <property type="project" value="InterPro"/>
</dbReference>
<name>D6Y896_THEBD</name>
<dbReference type="KEGG" id="tbi:Tbis_3138"/>
<dbReference type="STRING" id="469371.Tbis_3138"/>
<feature type="chain" id="PRO_5038474688" description="GH26 domain-containing protein" evidence="5">
    <location>
        <begin position="22"/>
        <end position="344"/>
    </location>
</feature>
<keyword evidence="2" id="KW-0326">Glycosidase</keyword>
<evidence type="ECO:0000256" key="4">
    <source>
        <dbReference type="SAM" id="MobiDB-lite"/>
    </source>
</evidence>
<dbReference type="eggNOG" id="COG4124">
    <property type="taxonomic scope" value="Bacteria"/>
</dbReference>
<reference evidence="7 8" key="1">
    <citation type="submission" date="2010-01" db="EMBL/GenBank/DDBJ databases">
        <title>The complete genome of Thermobispora bispora DSM 43833.</title>
        <authorList>
            <consortium name="US DOE Joint Genome Institute (JGI-PGF)"/>
            <person name="Lucas S."/>
            <person name="Copeland A."/>
            <person name="Lapidus A."/>
            <person name="Glavina del Rio T."/>
            <person name="Dalin E."/>
            <person name="Tice H."/>
            <person name="Bruce D."/>
            <person name="Goodwin L."/>
            <person name="Pitluck S."/>
            <person name="Kyrpides N."/>
            <person name="Mavromatis K."/>
            <person name="Ivanova N."/>
            <person name="Mikhailova N."/>
            <person name="Chertkov O."/>
            <person name="Brettin T."/>
            <person name="Detter J.C."/>
            <person name="Han C."/>
            <person name="Larimer F."/>
            <person name="Land M."/>
            <person name="Hauser L."/>
            <person name="Markowitz V."/>
            <person name="Cheng J.-F."/>
            <person name="Hugenholtz P."/>
            <person name="Woyke T."/>
            <person name="Wu D."/>
            <person name="Jando M."/>
            <person name="Schneider S."/>
            <person name="Klenk H.-P."/>
            <person name="Eisen J.A."/>
        </authorList>
    </citation>
    <scope>NUCLEOTIDE SEQUENCE [LARGE SCALE GENOMIC DNA]</scope>
    <source>
        <strain evidence="8">ATCC 19993 / DSM 43833 / CBS 139.67 / JCM 10125 / KCTC 9307 / NBRC 14880 / R51</strain>
    </source>
</reference>
<dbReference type="PROSITE" id="PS51257">
    <property type="entry name" value="PROKAR_LIPOPROTEIN"/>
    <property type="match status" value="1"/>
</dbReference>
<comment type="similarity">
    <text evidence="3">Belongs to the glycosyl hydrolase 26 family.</text>
</comment>
<dbReference type="EMBL" id="CP001874">
    <property type="protein sequence ID" value="ADG89832.1"/>
    <property type="molecule type" value="Genomic_DNA"/>
</dbReference>
<evidence type="ECO:0000256" key="3">
    <source>
        <dbReference type="PROSITE-ProRule" id="PRU01100"/>
    </source>
</evidence>
<dbReference type="Proteomes" id="UP000006640">
    <property type="component" value="Chromosome"/>
</dbReference>
<evidence type="ECO:0000313" key="8">
    <source>
        <dbReference type="Proteomes" id="UP000006640"/>
    </source>
</evidence>
<evidence type="ECO:0000256" key="2">
    <source>
        <dbReference type="ARBA" id="ARBA00023295"/>
    </source>
</evidence>
<dbReference type="InterPro" id="IPR022790">
    <property type="entry name" value="GH26_dom"/>
</dbReference>
<dbReference type="InterPro" id="IPR017853">
    <property type="entry name" value="GH"/>
</dbReference>
<feature type="signal peptide" evidence="5">
    <location>
        <begin position="1"/>
        <end position="21"/>
    </location>
</feature>
<gene>
    <name evidence="7" type="ordered locus">Tbis_3138</name>
</gene>
<keyword evidence="8" id="KW-1185">Reference proteome</keyword>
<keyword evidence="1" id="KW-0378">Hydrolase</keyword>
<dbReference type="PROSITE" id="PS51764">
    <property type="entry name" value="GH26"/>
    <property type="match status" value="1"/>
</dbReference>
<comment type="caution">
    <text evidence="3">Lacks conserved residue(s) required for the propagation of feature annotation.</text>
</comment>
<dbReference type="CAZy" id="GH26">
    <property type="family name" value="Glycoside Hydrolase Family 26"/>
</dbReference>